<feature type="transmembrane region" description="Helical" evidence="1">
    <location>
        <begin position="12"/>
        <end position="34"/>
    </location>
</feature>
<dbReference type="Proteomes" id="UP000004095">
    <property type="component" value="Unassembled WGS sequence"/>
</dbReference>
<name>A1ZPM9_MICM2</name>
<gene>
    <name evidence="2" type="ORF">M23134_03837</name>
</gene>
<evidence type="ECO:0000313" key="2">
    <source>
        <dbReference type="EMBL" id="EAY27768.1"/>
    </source>
</evidence>
<evidence type="ECO:0000313" key="3">
    <source>
        <dbReference type="Proteomes" id="UP000004095"/>
    </source>
</evidence>
<keyword evidence="1" id="KW-0472">Membrane</keyword>
<keyword evidence="3" id="KW-1185">Reference proteome</keyword>
<dbReference type="EMBL" id="AAWS01000021">
    <property type="protein sequence ID" value="EAY27768.1"/>
    <property type="molecule type" value="Genomic_DNA"/>
</dbReference>
<sequence>MVNEIILRFLLGYKIAILPANALFVLVHSATMLLKSRSIRQQKR</sequence>
<organism evidence="2 3">
    <name type="scientific">Microscilla marina ATCC 23134</name>
    <dbReference type="NCBI Taxonomy" id="313606"/>
    <lineage>
        <taxon>Bacteria</taxon>
        <taxon>Pseudomonadati</taxon>
        <taxon>Bacteroidota</taxon>
        <taxon>Cytophagia</taxon>
        <taxon>Cytophagales</taxon>
        <taxon>Microscillaceae</taxon>
        <taxon>Microscilla</taxon>
    </lineage>
</organism>
<reference evidence="2 3" key="1">
    <citation type="submission" date="2007-01" db="EMBL/GenBank/DDBJ databases">
        <authorList>
            <person name="Haygood M."/>
            <person name="Podell S."/>
            <person name="Anderson C."/>
            <person name="Hopkinson B."/>
            <person name="Roe K."/>
            <person name="Barbeau K."/>
            <person name="Gaasterland T."/>
            <person name="Ferriera S."/>
            <person name="Johnson J."/>
            <person name="Kravitz S."/>
            <person name="Beeson K."/>
            <person name="Sutton G."/>
            <person name="Rogers Y.-H."/>
            <person name="Friedman R."/>
            <person name="Frazier M."/>
            <person name="Venter J.C."/>
        </authorList>
    </citation>
    <scope>NUCLEOTIDE SEQUENCE [LARGE SCALE GENOMIC DNA]</scope>
    <source>
        <strain evidence="2 3">ATCC 23134</strain>
    </source>
</reference>
<dbReference type="AlphaFoldDB" id="A1ZPM9"/>
<comment type="caution">
    <text evidence="2">The sequence shown here is derived from an EMBL/GenBank/DDBJ whole genome shotgun (WGS) entry which is preliminary data.</text>
</comment>
<proteinExistence type="predicted"/>
<evidence type="ECO:0000256" key="1">
    <source>
        <dbReference type="SAM" id="Phobius"/>
    </source>
</evidence>
<accession>A1ZPM9</accession>
<keyword evidence="1" id="KW-0812">Transmembrane</keyword>
<keyword evidence="1" id="KW-1133">Transmembrane helix</keyword>
<protein>
    <submittedName>
        <fullName evidence="2">Uncharacterized protein</fullName>
    </submittedName>
</protein>